<keyword evidence="3" id="KW-1185">Reference proteome</keyword>
<feature type="region of interest" description="Disordered" evidence="1">
    <location>
        <begin position="43"/>
        <end position="62"/>
    </location>
</feature>
<evidence type="ECO:0008006" key="4">
    <source>
        <dbReference type="Google" id="ProtNLM"/>
    </source>
</evidence>
<accession>A0ABS1RTM2</accession>
<gene>
    <name evidence="2" type="ORF">JMM60_09215</name>
</gene>
<evidence type="ECO:0000313" key="3">
    <source>
        <dbReference type="Proteomes" id="UP000604473"/>
    </source>
</evidence>
<organism evidence="2 3">
    <name type="scientific">Rhodovulum sulfidophilum</name>
    <name type="common">Rhodobacter sulfidophilus</name>
    <dbReference type="NCBI Taxonomy" id="35806"/>
    <lineage>
        <taxon>Bacteria</taxon>
        <taxon>Pseudomonadati</taxon>
        <taxon>Pseudomonadota</taxon>
        <taxon>Alphaproteobacteria</taxon>
        <taxon>Rhodobacterales</taxon>
        <taxon>Paracoccaceae</taxon>
        <taxon>Rhodovulum</taxon>
    </lineage>
</organism>
<name>A0ABS1RTM2_RHOSU</name>
<comment type="caution">
    <text evidence="2">The sequence shown here is derived from an EMBL/GenBank/DDBJ whole genome shotgun (WGS) entry which is preliminary data.</text>
</comment>
<dbReference type="EMBL" id="JAESJJ010000009">
    <property type="protein sequence ID" value="MBL3608978.1"/>
    <property type="molecule type" value="Genomic_DNA"/>
</dbReference>
<dbReference type="Proteomes" id="UP000604473">
    <property type="component" value="Unassembled WGS sequence"/>
</dbReference>
<reference evidence="2 3" key="1">
    <citation type="submission" date="2021-01" db="EMBL/GenBank/DDBJ databases">
        <title>Draft genomes of Rhodovulum sulfidophilum.</title>
        <authorList>
            <person name="Guzman M.S."/>
        </authorList>
    </citation>
    <scope>NUCLEOTIDE SEQUENCE [LARGE SCALE GENOMIC DNA]</scope>
    <source>
        <strain evidence="2 3">AB35</strain>
    </source>
</reference>
<evidence type="ECO:0000313" key="2">
    <source>
        <dbReference type="EMBL" id="MBL3608978.1"/>
    </source>
</evidence>
<sequence>MQGLGDDLQSRAETLCITGKTGSQIKRKLGPRGMTDLFHLAIATGPSTGSTGAKSRGRAAAT</sequence>
<evidence type="ECO:0000256" key="1">
    <source>
        <dbReference type="SAM" id="MobiDB-lite"/>
    </source>
</evidence>
<proteinExistence type="predicted"/>
<protein>
    <recommendedName>
        <fullName evidence="4">Transposase</fullName>
    </recommendedName>
</protein>
<dbReference type="RefSeq" id="WP_202248838.1">
    <property type="nucleotide sequence ID" value="NZ_JAESJJ010000009.1"/>
</dbReference>